<comment type="similarity">
    <text evidence="1 5 6">Belongs to the peptidase S8 family.</text>
</comment>
<name>A0A9P4XA73_9HYPO</name>
<keyword evidence="3 5" id="KW-0378">Hydrolase</keyword>
<feature type="domain" description="Peptidase S8/S53" evidence="8">
    <location>
        <begin position="710"/>
        <end position="959"/>
    </location>
</feature>
<protein>
    <submittedName>
        <fullName evidence="10">Thermostable alkaline protease</fullName>
    </submittedName>
</protein>
<evidence type="ECO:0000256" key="4">
    <source>
        <dbReference type="ARBA" id="ARBA00022825"/>
    </source>
</evidence>
<evidence type="ECO:0000313" key="10">
    <source>
        <dbReference type="EMBL" id="KAF3065681.1"/>
    </source>
</evidence>
<evidence type="ECO:0000313" key="11">
    <source>
        <dbReference type="Proteomes" id="UP000801864"/>
    </source>
</evidence>
<dbReference type="InterPro" id="IPR000209">
    <property type="entry name" value="Peptidase_S8/S53_dom"/>
</dbReference>
<dbReference type="CDD" id="cd00306">
    <property type="entry name" value="Peptidases_S8_S53"/>
    <property type="match status" value="1"/>
</dbReference>
<evidence type="ECO:0000256" key="6">
    <source>
        <dbReference type="RuleBase" id="RU003355"/>
    </source>
</evidence>
<dbReference type="InterPro" id="IPR056002">
    <property type="entry name" value="DUF7580"/>
</dbReference>
<dbReference type="Gene3D" id="3.40.50.200">
    <property type="entry name" value="Peptidase S8/S53 domain"/>
    <property type="match status" value="1"/>
</dbReference>
<feature type="active site" description="Charge relay system" evidence="5">
    <location>
        <position position="716"/>
    </location>
</feature>
<keyword evidence="4 5" id="KW-0720">Serine protease</keyword>
<organism evidence="10 11">
    <name type="scientific">Trichoderma lentiforme</name>
    <dbReference type="NCBI Taxonomy" id="1567552"/>
    <lineage>
        <taxon>Eukaryota</taxon>
        <taxon>Fungi</taxon>
        <taxon>Dikarya</taxon>
        <taxon>Ascomycota</taxon>
        <taxon>Pezizomycotina</taxon>
        <taxon>Sordariomycetes</taxon>
        <taxon>Hypocreomycetidae</taxon>
        <taxon>Hypocreales</taxon>
        <taxon>Hypocreaceae</taxon>
        <taxon>Trichoderma</taxon>
    </lineage>
</organism>
<dbReference type="InterPro" id="IPR015500">
    <property type="entry name" value="Peptidase_S8_subtilisin-rel"/>
</dbReference>
<dbReference type="Proteomes" id="UP000801864">
    <property type="component" value="Unassembled WGS sequence"/>
</dbReference>
<dbReference type="PROSITE" id="PS51892">
    <property type="entry name" value="SUBTILASE"/>
    <property type="match status" value="1"/>
</dbReference>
<keyword evidence="11" id="KW-1185">Reference proteome</keyword>
<sequence>MGTSLAPEGESEVDLFQRVSQTFRQMAEIARNIDVHEEEKIFYSHLALHCMRFEVCIERARSVSSQFNGDVIDRALSCLYSLLLETGFHELPYHKLRLQDLNASWEKTRKQEHNAQVVFVTRWMKLGSPEDHLNRIDEGLEDCADILEKQQKQQKQQQQQQQRRQQQQQPENVLKKHSHDVLSASNYEPSYVVWKAAQALFEALQKCKGCSCSKQHEFGAKLEMGTYRRPVKKTDKSLNTRSNPSVMRCRDGDATRILDFEMFLSMEHKWHEIRVQTVKERVVGFAMDGHATPSLEAHKAKVVENLCKSIDSTKSTAWQRLVLKLKRGQLFNERVEKTNFWIDKSAEPISLLKCFEERREFFTEKTKRILSLIIGYAVLHLNRTSWLQPGWGSANIKFFQTTTRKTPLRPFIQVDLPEAGTTTDVEPDSADKDDASFEDLDAGHPCPALIALAIVLIEVYFAKPFTKLAQMSGIPLESSSGHITLVDVCQVFNGEDENEIEGWRSQIPEDSHLLKAIDNCLDTARWEDEEGDPLDNAAMKSQIYQDVVRPLELHLTSGFSSIPLDDVDDYARQLDFGQWGQIINDHESQISTSTLPQEPLIHQRSPSPAVMLLDSGQLGVQLSPPALQKLLHQISMANSFASSSPSLKSLSSFSSYEPNYRVSQFFDDEISDGGYSNAKTKDYIRWRFEYENVYAKCIRAYLPDPPSGPVKIAILDTGIDRDHDAFEAYEENIKAKFNFYNKSQKSIPDLNGHGTFTASLLLDYAPDAELYIAKIADKENATPNAKIVADAINHAIDNWNVDIISLSFGWPSTNFEGFDELEDAIDRAHGKKILIFAAASNSGGKLGRAYPASSSQVICVHSTDTLGTPSGFSPTAEPDNLNFATVGESIESAWPMLLCNDTTTPQRYVKSRSGTSYATPIMAGIAAFLLQYARLHLPERAASALKRKEKMEALLKRCAKRGPNYAPRGNYYYIELSLHQHNLFGRELDRINDEILETLKR</sequence>
<dbReference type="InterPro" id="IPR051048">
    <property type="entry name" value="Peptidase_S8/S53_subtilisin"/>
</dbReference>
<evidence type="ECO:0000256" key="1">
    <source>
        <dbReference type="ARBA" id="ARBA00011073"/>
    </source>
</evidence>
<evidence type="ECO:0000256" key="2">
    <source>
        <dbReference type="ARBA" id="ARBA00022670"/>
    </source>
</evidence>
<gene>
    <name evidence="10" type="ORF">CFAM422_009594</name>
</gene>
<dbReference type="AlphaFoldDB" id="A0A9P4XA73"/>
<feature type="active site" description="Charge relay system" evidence="5">
    <location>
        <position position="753"/>
    </location>
</feature>
<dbReference type="Pfam" id="PF00082">
    <property type="entry name" value="Peptidase_S8"/>
    <property type="match status" value="1"/>
</dbReference>
<dbReference type="Pfam" id="PF24476">
    <property type="entry name" value="DUF7580"/>
    <property type="match status" value="1"/>
</dbReference>
<dbReference type="PANTHER" id="PTHR43399:SF4">
    <property type="entry name" value="CELL WALL-ASSOCIATED PROTEASE"/>
    <property type="match status" value="1"/>
</dbReference>
<reference evidence="10 11" key="1">
    <citation type="submission" date="2018-06" db="EMBL/GenBank/DDBJ databases">
        <title>Genome analysis of cellulolytic fungus Trichoderma lentiforme CFAM-422.</title>
        <authorList>
            <person name="Steindorff A.S."/>
            <person name="Formighieri E.F."/>
            <person name="Midorikawa G.E.O."/>
            <person name="Tamietti M.S."/>
            <person name="Ramos E.Z."/>
            <person name="Silva A.S."/>
            <person name="Bon E.P.S."/>
            <person name="Mendes T.D."/>
            <person name="Damaso M.C.T."/>
            <person name="Favaro L.C.L."/>
        </authorList>
    </citation>
    <scope>NUCLEOTIDE SEQUENCE [LARGE SCALE GENOMIC DNA]</scope>
    <source>
        <strain evidence="10 11">CFAM-422</strain>
    </source>
</reference>
<evidence type="ECO:0000256" key="3">
    <source>
        <dbReference type="ARBA" id="ARBA00022801"/>
    </source>
</evidence>
<dbReference type="PROSITE" id="PS00136">
    <property type="entry name" value="SUBTILASE_ASP"/>
    <property type="match status" value="1"/>
</dbReference>
<accession>A0A9P4XA73</accession>
<feature type="compositionally biased region" description="Low complexity" evidence="7">
    <location>
        <begin position="153"/>
        <end position="169"/>
    </location>
</feature>
<evidence type="ECO:0000259" key="9">
    <source>
        <dbReference type="Pfam" id="PF24476"/>
    </source>
</evidence>
<evidence type="ECO:0000256" key="7">
    <source>
        <dbReference type="SAM" id="MobiDB-lite"/>
    </source>
</evidence>
<dbReference type="PANTHER" id="PTHR43399">
    <property type="entry name" value="SUBTILISIN-RELATED"/>
    <property type="match status" value="1"/>
</dbReference>
<evidence type="ECO:0000259" key="8">
    <source>
        <dbReference type="Pfam" id="PF00082"/>
    </source>
</evidence>
<keyword evidence="2 5" id="KW-0645">Protease</keyword>
<evidence type="ECO:0000256" key="5">
    <source>
        <dbReference type="PROSITE-ProRule" id="PRU01240"/>
    </source>
</evidence>
<dbReference type="PROSITE" id="PS00138">
    <property type="entry name" value="SUBTILASE_SER"/>
    <property type="match status" value="1"/>
</dbReference>
<proteinExistence type="inferred from homology"/>
<feature type="domain" description="DUF7580" evidence="9">
    <location>
        <begin position="195"/>
        <end position="556"/>
    </location>
</feature>
<comment type="caution">
    <text evidence="10">The sequence shown here is derived from an EMBL/GenBank/DDBJ whole genome shotgun (WGS) entry which is preliminary data.</text>
</comment>
<feature type="active site" description="Charge relay system" evidence="5">
    <location>
        <position position="916"/>
    </location>
</feature>
<dbReference type="InterPro" id="IPR036852">
    <property type="entry name" value="Peptidase_S8/S53_dom_sf"/>
</dbReference>
<dbReference type="EMBL" id="QLNT01000018">
    <property type="protein sequence ID" value="KAF3065681.1"/>
    <property type="molecule type" value="Genomic_DNA"/>
</dbReference>
<dbReference type="InterPro" id="IPR023828">
    <property type="entry name" value="Peptidase_S8_Ser-AS"/>
</dbReference>
<dbReference type="GO" id="GO:0004252">
    <property type="term" value="F:serine-type endopeptidase activity"/>
    <property type="evidence" value="ECO:0007669"/>
    <property type="project" value="UniProtKB-UniRule"/>
</dbReference>
<dbReference type="SUPFAM" id="SSF52743">
    <property type="entry name" value="Subtilisin-like"/>
    <property type="match status" value="1"/>
</dbReference>
<dbReference type="GO" id="GO:0006508">
    <property type="term" value="P:proteolysis"/>
    <property type="evidence" value="ECO:0007669"/>
    <property type="project" value="UniProtKB-KW"/>
</dbReference>
<feature type="region of interest" description="Disordered" evidence="7">
    <location>
        <begin position="149"/>
        <end position="178"/>
    </location>
</feature>
<dbReference type="InterPro" id="IPR023827">
    <property type="entry name" value="Peptidase_S8_Asp-AS"/>
</dbReference>
<dbReference type="PRINTS" id="PR00723">
    <property type="entry name" value="SUBTILISIN"/>
</dbReference>